<name>A0AAD8JA42_9APIA</name>
<comment type="caution">
    <text evidence="10">The sequence shown here is derived from an EMBL/GenBank/DDBJ whole genome shotgun (WGS) entry which is preliminary data.</text>
</comment>
<dbReference type="Pfam" id="PF11708">
    <property type="entry name" value="Slu7"/>
    <property type="match status" value="1"/>
</dbReference>
<feature type="region of interest" description="Disordered" evidence="8">
    <location>
        <begin position="125"/>
        <end position="169"/>
    </location>
</feature>
<keyword evidence="6 7" id="KW-0539">Nucleus</keyword>
<evidence type="ECO:0000256" key="3">
    <source>
        <dbReference type="ARBA" id="ARBA00022664"/>
    </source>
</evidence>
<evidence type="ECO:0000256" key="7">
    <source>
        <dbReference type="RuleBase" id="RU367071"/>
    </source>
</evidence>
<evidence type="ECO:0000256" key="8">
    <source>
        <dbReference type="SAM" id="MobiDB-lite"/>
    </source>
</evidence>
<dbReference type="PANTHER" id="PTHR12942:SF2">
    <property type="entry name" value="PRE-MRNA-SPLICING FACTOR SLU7"/>
    <property type="match status" value="1"/>
</dbReference>
<evidence type="ECO:0000313" key="10">
    <source>
        <dbReference type="EMBL" id="KAK1400103.1"/>
    </source>
</evidence>
<organism evidence="10 11">
    <name type="scientific">Heracleum sosnowskyi</name>
    <dbReference type="NCBI Taxonomy" id="360622"/>
    <lineage>
        <taxon>Eukaryota</taxon>
        <taxon>Viridiplantae</taxon>
        <taxon>Streptophyta</taxon>
        <taxon>Embryophyta</taxon>
        <taxon>Tracheophyta</taxon>
        <taxon>Spermatophyta</taxon>
        <taxon>Magnoliopsida</taxon>
        <taxon>eudicotyledons</taxon>
        <taxon>Gunneridae</taxon>
        <taxon>Pentapetalae</taxon>
        <taxon>asterids</taxon>
        <taxon>campanulids</taxon>
        <taxon>Apiales</taxon>
        <taxon>Apiaceae</taxon>
        <taxon>Apioideae</taxon>
        <taxon>apioid superclade</taxon>
        <taxon>Tordylieae</taxon>
        <taxon>Tordyliinae</taxon>
        <taxon>Heracleum</taxon>
    </lineage>
</organism>
<reference evidence="10" key="2">
    <citation type="submission" date="2023-05" db="EMBL/GenBank/DDBJ databases">
        <authorList>
            <person name="Schelkunov M.I."/>
        </authorList>
    </citation>
    <scope>NUCLEOTIDE SEQUENCE</scope>
    <source>
        <strain evidence="10">Hsosn_3</strain>
        <tissue evidence="10">Leaf</tissue>
    </source>
</reference>
<comment type="function">
    <text evidence="7">Involved in pre-mRNA splicing.</text>
</comment>
<accession>A0AAD8JA42</accession>
<feature type="compositionally biased region" description="Basic and acidic residues" evidence="8">
    <location>
        <begin position="150"/>
        <end position="169"/>
    </location>
</feature>
<evidence type="ECO:0000256" key="1">
    <source>
        <dbReference type="ARBA" id="ARBA00004123"/>
    </source>
</evidence>
<dbReference type="AlphaFoldDB" id="A0AAD8JA42"/>
<dbReference type="GO" id="GO:0000398">
    <property type="term" value="P:mRNA splicing, via spliceosome"/>
    <property type="evidence" value="ECO:0007669"/>
    <property type="project" value="UniProtKB-UniRule"/>
</dbReference>
<comment type="similarity">
    <text evidence="2 7">Belongs to the SLU7 family.</text>
</comment>
<keyword evidence="3 7" id="KW-0507">mRNA processing</keyword>
<proteinExistence type="inferred from homology"/>
<dbReference type="EMBL" id="JAUIZM010000002">
    <property type="protein sequence ID" value="KAK1400103.1"/>
    <property type="molecule type" value="Genomic_DNA"/>
</dbReference>
<dbReference type="GO" id="GO:0030628">
    <property type="term" value="F:pre-mRNA 3'-splice site binding"/>
    <property type="evidence" value="ECO:0007669"/>
    <property type="project" value="UniProtKB-UniRule"/>
</dbReference>
<dbReference type="InterPro" id="IPR021715">
    <property type="entry name" value="Slu7_dom"/>
</dbReference>
<sequence length="222" mass="25432">MAVVAAASSMGIKRRKVVAKTGNEINPHIPSYVSSAPWKGACDNCGAMTHNVKECTDRPRKFRAIWTNKNIAPDEKIERFELDYDGKRDRWNGYDAALYVHVVERYEARDEARNKYLKDQQIKKLEEQNTNKQNVGGGVDDDHEEIEDEYSSHYDPKTRSMREDPLPDMDPNDKFYINDHTTVWGSWRNNHQWGYRCCKQLIRNTYCTGAAGIAAADQAGAI</sequence>
<protein>
    <recommendedName>
        <fullName evidence="7">Pre-mRNA-splicing factor SLU7</fullName>
    </recommendedName>
</protein>
<dbReference type="GO" id="GO:0005681">
    <property type="term" value="C:spliceosomal complex"/>
    <property type="evidence" value="ECO:0007669"/>
    <property type="project" value="UniProtKB-UniRule"/>
</dbReference>
<evidence type="ECO:0000256" key="2">
    <source>
        <dbReference type="ARBA" id="ARBA00007203"/>
    </source>
</evidence>
<evidence type="ECO:0000256" key="6">
    <source>
        <dbReference type="ARBA" id="ARBA00023242"/>
    </source>
</evidence>
<evidence type="ECO:0000259" key="9">
    <source>
        <dbReference type="Pfam" id="PF11708"/>
    </source>
</evidence>
<evidence type="ECO:0000313" key="11">
    <source>
        <dbReference type="Proteomes" id="UP001237642"/>
    </source>
</evidence>
<comment type="subcellular location">
    <subcellularLocation>
        <location evidence="1 7">Nucleus</location>
    </subcellularLocation>
</comment>
<keyword evidence="5 7" id="KW-0508">mRNA splicing</keyword>
<dbReference type="InterPro" id="IPR039974">
    <property type="entry name" value="Splicing_factor_SLU7"/>
</dbReference>
<comment type="subunit">
    <text evidence="7">Associated with the spliceosome.</text>
</comment>
<dbReference type="PANTHER" id="PTHR12942">
    <property type="entry name" value="STEP II SPLICING FACTOR SLU7"/>
    <property type="match status" value="1"/>
</dbReference>
<keyword evidence="4 7" id="KW-0747">Spliceosome</keyword>
<evidence type="ECO:0000256" key="4">
    <source>
        <dbReference type="ARBA" id="ARBA00022728"/>
    </source>
</evidence>
<feature type="domain" description="Pre-mRNA-splicing factor SLU7" evidence="9">
    <location>
        <begin position="82"/>
        <end position="146"/>
    </location>
</feature>
<gene>
    <name evidence="10" type="ORF">POM88_009966</name>
</gene>
<reference evidence="10" key="1">
    <citation type="submission" date="2023-02" db="EMBL/GenBank/DDBJ databases">
        <title>Genome of toxic invasive species Heracleum sosnowskyi carries increased number of genes despite the absence of recent whole-genome duplications.</title>
        <authorList>
            <person name="Schelkunov M."/>
            <person name="Shtratnikova V."/>
            <person name="Makarenko M."/>
            <person name="Klepikova A."/>
            <person name="Omelchenko D."/>
            <person name="Novikova G."/>
            <person name="Obukhova E."/>
            <person name="Bogdanov V."/>
            <person name="Penin A."/>
            <person name="Logacheva M."/>
        </authorList>
    </citation>
    <scope>NUCLEOTIDE SEQUENCE</scope>
    <source>
        <strain evidence="10">Hsosn_3</strain>
        <tissue evidence="10">Leaf</tissue>
    </source>
</reference>
<dbReference type="Proteomes" id="UP001237642">
    <property type="component" value="Unassembled WGS sequence"/>
</dbReference>
<feature type="compositionally biased region" description="Acidic residues" evidence="8">
    <location>
        <begin position="139"/>
        <end position="149"/>
    </location>
</feature>
<keyword evidence="11" id="KW-1185">Reference proteome</keyword>
<evidence type="ECO:0000256" key="5">
    <source>
        <dbReference type="ARBA" id="ARBA00023187"/>
    </source>
</evidence>